<evidence type="ECO:0000256" key="11">
    <source>
        <dbReference type="ARBA" id="ARBA00022989"/>
    </source>
</evidence>
<evidence type="ECO:0000256" key="6">
    <source>
        <dbReference type="ARBA" id="ARBA00022679"/>
    </source>
</evidence>
<dbReference type="Gene3D" id="3.30.565.10">
    <property type="entry name" value="Histidine kinase-like ATPase, C-terminal domain"/>
    <property type="match status" value="1"/>
</dbReference>
<dbReference type="SMART" id="SM00387">
    <property type="entry name" value="HATPase_c"/>
    <property type="match status" value="1"/>
</dbReference>
<dbReference type="InterPro" id="IPR005467">
    <property type="entry name" value="His_kinase_dom"/>
</dbReference>
<dbReference type="AlphaFoldDB" id="A0A5K7YQ23"/>
<dbReference type="SMART" id="SM00388">
    <property type="entry name" value="HisKA"/>
    <property type="match status" value="1"/>
</dbReference>
<feature type="modified residue" description="4-aspartylphosphate" evidence="14">
    <location>
        <position position="518"/>
    </location>
</feature>
<keyword evidence="11 16" id="KW-1133">Transmembrane helix</keyword>
<evidence type="ECO:0000259" key="17">
    <source>
        <dbReference type="PROSITE" id="PS50109"/>
    </source>
</evidence>
<keyword evidence="15" id="KW-0175">Coiled coil</keyword>
<dbReference type="SMART" id="SM00448">
    <property type="entry name" value="REC"/>
    <property type="match status" value="2"/>
</dbReference>
<dbReference type="PANTHER" id="PTHR45339:SF1">
    <property type="entry name" value="HYBRID SIGNAL TRANSDUCTION HISTIDINE KINASE J"/>
    <property type="match status" value="1"/>
</dbReference>
<keyword evidence="4" id="KW-1003">Cell membrane</keyword>
<dbReference type="InterPro" id="IPR036097">
    <property type="entry name" value="HisK_dim/P_sf"/>
</dbReference>
<dbReference type="Pfam" id="PF00512">
    <property type="entry name" value="HisKA"/>
    <property type="match status" value="1"/>
</dbReference>
<evidence type="ECO:0000256" key="3">
    <source>
        <dbReference type="ARBA" id="ARBA00012438"/>
    </source>
</evidence>
<dbReference type="GO" id="GO:0000155">
    <property type="term" value="F:phosphorelay sensor kinase activity"/>
    <property type="evidence" value="ECO:0007669"/>
    <property type="project" value="InterPro"/>
</dbReference>
<organism evidence="19 20">
    <name type="scientific">Desulfosarcina alkanivorans</name>
    <dbReference type="NCBI Taxonomy" id="571177"/>
    <lineage>
        <taxon>Bacteria</taxon>
        <taxon>Pseudomonadati</taxon>
        <taxon>Thermodesulfobacteriota</taxon>
        <taxon>Desulfobacteria</taxon>
        <taxon>Desulfobacterales</taxon>
        <taxon>Desulfosarcinaceae</taxon>
        <taxon>Desulfosarcina</taxon>
    </lineage>
</organism>
<dbReference type="Pfam" id="PF02518">
    <property type="entry name" value="HATPase_c"/>
    <property type="match status" value="1"/>
</dbReference>
<evidence type="ECO:0000313" key="20">
    <source>
        <dbReference type="Proteomes" id="UP000427906"/>
    </source>
</evidence>
<dbReference type="FunFam" id="1.10.287.130:FF:000003">
    <property type="entry name" value="Histidine kinase"/>
    <property type="match status" value="1"/>
</dbReference>
<dbReference type="EC" id="2.7.13.3" evidence="3"/>
<feature type="domain" description="Response regulatory" evidence="18">
    <location>
        <begin position="464"/>
        <end position="585"/>
    </location>
</feature>
<feature type="transmembrane region" description="Helical" evidence="16">
    <location>
        <begin position="132"/>
        <end position="149"/>
    </location>
</feature>
<dbReference type="Proteomes" id="UP000427906">
    <property type="component" value="Chromosome"/>
</dbReference>
<dbReference type="GO" id="GO:0005524">
    <property type="term" value="F:ATP binding"/>
    <property type="evidence" value="ECO:0007669"/>
    <property type="project" value="UniProtKB-KW"/>
</dbReference>
<dbReference type="InterPro" id="IPR003661">
    <property type="entry name" value="HisK_dim/P_dom"/>
</dbReference>
<dbReference type="InterPro" id="IPR048435">
    <property type="entry name" value="MASE6"/>
</dbReference>
<evidence type="ECO:0000256" key="8">
    <source>
        <dbReference type="ARBA" id="ARBA00022741"/>
    </source>
</evidence>
<dbReference type="InterPro" id="IPR036890">
    <property type="entry name" value="HATPase_C_sf"/>
</dbReference>
<dbReference type="Pfam" id="PF00072">
    <property type="entry name" value="Response_reg"/>
    <property type="match status" value="2"/>
</dbReference>
<dbReference type="Gene3D" id="3.40.50.2300">
    <property type="match status" value="2"/>
</dbReference>
<feature type="modified residue" description="4-aspartylphosphate" evidence="14">
    <location>
        <position position="663"/>
    </location>
</feature>
<keyword evidence="12" id="KW-0902">Two-component regulatory system</keyword>
<dbReference type="PANTHER" id="PTHR45339">
    <property type="entry name" value="HYBRID SIGNAL TRANSDUCTION HISTIDINE KINASE J"/>
    <property type="match status" value="1"/>
</dbReference>
<dbReference type="CDD" id="cd17546">
    <property type="entry name" value="REC_hyHK_CKI1_RcsC-like"/>
    <property type="match status" value="1"/>
</dbReference>
<dbReference type="SUPFAM" id="SSF55874">
    <property type="entry name" value="ATPase domain of HSP90 chaperone/DNA topoisomerase II/histidine kinase"/>
    <property type="match status" value="1"/>
</dbReference>
<keyword evidence="7 16" id="KW-0812">Transmembrane</keyword>
<comment type="catalytic activity">
    <reaction evidence="1">
        <text>ATP + protein L-histidine = ADP + protein N-phospho-L-histidine.</text>
        <dbReference type="EC" id="2.7.13.3"/>
    </reaction>
</comment>
<dbReference type="GO" id="GO:0005886">
    <property type="term" value="C:plasma membrane"/>
    <property type="evidence" value="ECO:0007669"/>
    <property type="project" value="UniProtKB-SubCell"/>
</dbReference>
<proteinExistence type="predicted"/>
<dbReference type="InterPro" id="IPR001789">
    <property type="entry name" value="Sig_transdc_resp-reg_receiver"/>
</dbReference>
<dbReference type="KEGG" id="dalk:DSCA_52860"/>
<keyword evidence="20" id="KW-1185">Reference proteome</keyword>
<evidence type="ECO:0000256" key="12">
    <source>
        <dbReference type="ARBA" id="ARBA00023012"/>
    </source>
</evidence>
<evidence type="ECO:0000256" key="14">
    <source>
        <dbReference type="PROSITE-ProRule" id="PRU00169"/>
    </source>
</evidence>
<evidence type="ECO:0000256" key="9">
    <source>
        <dbReference type="ARBA" id="ARBA00022777"/>
    </source>
</evidence>
<keyword evidence="10" id="KW-0067">ATP-binding</keyword>
<dbReference type="InterPro" id="IPR011006">
    <property type="entry name" value="CheY-like_superfamily"/>
</dbReference>
<evidence type="ECO:0000256" key="15">
    <source>
        <dbReference type="SAM" id="Coils"/>
    </source>
</evidence>
<reference evidence="19 20" key="1">
    <citation type="submission" date="2019-11" db="EMBL/GenBank/DDBJ databases">
        <title>Comparative genomics of hydrocarbon-degrading Desulfosarcina strains.</title>
        <authorList>
            <person name="Watanabe M."/>
            <person name="Kojima H."/>
            <person name="Fukui M."/>
        </authorList>
    </citation>
    <scope>NUCLEOTIDE SEQUENCE [LARGE SCALE GENOMIC DNA]</scope>
    <source>
        <strain evidence="19 20">PL12</strain>
    </source>
</reference>
<dbReference type="PROSITE" id="PS50109">
    <property type="entry name" value="HIS_KIN"/>
    <property type="match status" value="1"/>
</dbReference>
<gene>
    <name evidence="19" type="ORF">DSCA_52860</name>
</gene>
<dbReference type="RefSeq" id="WP_155319211.1">
    <property type="nucleotide sequence ID" value="NZ_AP021874.1"/>
</dbReference>
<dbReference type="EMBL" id="AP021874">
    <property type="protein sequence ID" value="BBO71356.1"/>
    <property type="molecule type" value="Genomic_DNA"/>
</dbReference>
<keyword evidence="9" id="KW-0418">Kinase</keyword>
<keyword evidence="8" id="KW-0547">Nucleotide-binding</keyword>
<evidence type="ECO:0000256" key="13">
    <source>
        <dbReference type="ARBA" id="ARBA00023136"/>
    </source>
</evidence>
<evidence type="ECO:0000256" key="10">
    <source>
        <dbReference type="ARBA" id="ARBA00022840"/>
    </source>
</evidence>
<accession>A0A5K7YQ23</accession>
<dbReference type="CDD" id="cd16922">
    <property type="entry name" value="HATPase_EvgS-ArcB-TorS-like"/>
    <property type="match status" value="1"/>
</dbReference>
<feature type="domain" description="Histidine kinase" evidence="17">
    <location>
        <begin position="224"/>
        <end position="445"/>
    </location>
</feature>
<dbReference type="CDD" id="cd00156">
    <property type="entry name" value="REC"/>
    <property type="match status" value="1"/>
</dbReference>
<evidence type="ECO:0000256" key="5">
    <source>
        <dbReference type="ARBA" id="ARBA00022553"/>
    </source>
</evidence>
<evidence type="ECO:0000256" key="1">
    <source>
        <dbReference type="ARBA" id="ARBA00000085"/>
    </source>
</evidence>
<protein>
    <recommendedName>
        <fullName evidence="3">histidine kinase</fullName>
        <ecNumber evidence="3">2.7.13.3</ecNumber>
    </recommendedName>
</protein>
<dbReference type="Gene3D" id="1.10.287.130">
    <property type="match status" value="1"/>
</dbReference>
<feature type="domain" description="Response regulatory" evidence="18">
    <location>
        <begin position="614"/>
        <end position="736"/>
    </location>
</feature>
<comment type="subcellular location">
    <subcellularLocation>
        <location evidence="2">Cell membrane</location>
        <topology evidence="2">Multi-pass membrane protein</topology>
    </subcellularLocation>
</comment>
<dbReference type="InterPro" id="IPR004358">
    <property type="entry name" value="Sig_transdc_His_kin-like_C"/>
</dbReference>
<evidence type="ECO:0000256" key="4">
    <source>
        <dbReference type="ARBA" id="ARBA00022475"/>
    </source>
</evidence>
<dbReference type="SUPFAM" id="SSF47384">
    <property type="entry name" value="Homodimeric domain of signal transducing histidine kinase"/>
    <property type="match status" value="1"/>
</dbReference>
<keyword evidence="6" id="KW-0808">Transferase</keyword>
<feature type="transmembrane region" description="Helical" evidence="16">
    <location>
        <begin position="84"/>
        <end position="101"/>
    </location>
</feature>
<dbReference type="Pfam" id="PF20966">
    <property type="entry name" value="MASE6"/>
    <property type="match status" value="1"/>
</dbReference>
<evidence type="ECO:0000256" key="16">
    <source>
        <dbReference type="SAM" id="Phobius"/>
    </source>
</evidence>
<dbReference type="CDD" id="cd00082">
    <property type="entry name" value="HisKA"/>
    <property type="match status" value="1"/>
</dbReference>
<dbReference type="PRINTS" id="PR00344">
    <property type="entry name" value="BCTRLSENSOR"/>
</dbReference>
<dbReference type="OrthoDB" id="9758705at2"/>
<evidence type="ECO:0000256" key="2">
    <source>
        <dbReference type="ARBA" id="ARBA00004651"/>
    </source>
</evidence>
<evidence type="ECO:0000256" key="7">
    <source>
        <dbReference type="ARBA" id="ARBA00022692"/>
    </source>
</evidence>
<feature type="coiled-coil region" evidence="15">
    <location>
        <begin position="183"/>
        <end position="224"/>
    </location>
</feature>
<name>A0A5K7YQ23_9BACT</name>
<keyword evidence="5 14" id="KW-0597">Phosphoprotein</keyword>
<feature type="transmembrane region" description="Helical" evidence="16">
    <location>
        <begin position="161"/>
        <end position="179"/>
    </location>
</feature>
<sequence>MILQFADISKLLNKIFSFPHLGVEERRRRRLLMLFSLMALVILAVFSAVDLIQGHYGESGIECSAGAWMLVCLFMLRSPGRIDWVYNSMSAVLAALFLYLACDGGVQGTKLYFAFGFPVFTFFLLGSRKGLPWNIAFFACLIVIFGNPGDRLPFYAYPQEGAVRFSVVFILIVLLNYTYEKVRERTQRSLEREKDKLDAVNLKLHAASEEAERANRAKSEFLANMSHEIRTPMNGVMGMTGLLLGTELGKEQREYTETIQKSAESLLDIINDILDYSKIESGKVEIETIDFDLRLAVESLGDLLAVKAHEKGLEYVVRIHHDVPSLLRGDPGRLRQILINLVGNAIKFTDAGEIVIHIQLENEDDRRVSIRFSVSDTGIGIPAGHMNRLFDSFSQADSSTTRKYGGTGLGLSISKRLAEMMGGRISVDSEDGHGTTFRFTAIFEKQPAGKEKTLVVPEDIRGRRMLIVDDNATNRYVMREQLKSWGCRFGEAAGGKAALDCLDRAASVNDAFDIAILDMQMPEMDGEELGVRIKQSPGLQHTVLVLMTSMGNRGDAGRLEQIGFSAYLTKPVKQSQLYECLALVCGETARPAGHPGAGLITVHSLAEKKKHNRRILLAEDNLINQKVALSILKKLGYHADVVSNGREAITALQQHPYDMVLMDCQMPEMDGYEATGHIRNYPATVVDALDPDIPIIAMTAHAMKGDREKCIDAGMDDYLAKPVVPDHLSDMLKKWLT</sequence>
<dbReference type="SUPFAM" id="SSF52172">
    <property type="entry name" value="CheY-like"/>
    <property type="match status" value="2"/>
</dbReference>
<keyword evidence="13 16" id="KW-0472">Membrane</keyword>
<dbReference type="FunFam" id="3.30.565.10:FF:000010">
    <property type="entry name" value="Sensor histidine kinase RcsC"/>
    <property type="match status" value="1"/>
</dbReference>
<evidence type="ECO:0000259" key="18">
    <source>
        <dbReference type="PROSITE" id="PS50110"/>
    </source>
</evidence>
<feature type="transmembrane region" description="Helical" evidence="16">
    <location>
        <begin position="31"/>
        <end position="53"/>
    </location>
</feature>
<dbReference type="PROSITE" id="PS50110">
    <property type="entry name" value="RESPONSE_REGULATORY"/>
    <property type="match status" value="2"/>
</dbReference>
<feature type="transmembrane region" description="Helical" evidence="16">
    <location>
        <begin position="107"/>
        <end position="125"/>
    </location>
</feature>
<dbReference type="InterPro" id="IPR003594">
    <property type="entry name" value="HATPase_dom"/>
</dbReference>
<evidence type="ECO:0000313" key="19">
    <source>
        <dbReference type="EMBL" id="BBO71356.1"/>
    </source>
</evidence>